<reference evidence="1" key="1">
    <citation type="submission" date="2021-12" db="EMBL/GenBank/DDBJ databases">
        <authorList>
            <person name="Martin H S."/>
        </authorList>
    </citation>
    <scope>NUCLEOTIDE SEQUENCE</scope>
</reference>
<evidence type="ECO:0000313" key="2">
    <source>
        <dbReference type="Proteomes" id="UP000838878"/>
    </source>
</evidence>
<accession>A0A8J9YG35</accession>
<keyword evidence="2" id="KW-1185">Reference proteome</keyword>
<dbReference type="AlphaFoldDB" id="A0A8J9YG35"/>
<evidence type="ECO:0000313" key="1">
    <source>
        <dbReference type="EMBL" id="CAH0725310.1"/>
    </source>
</evidence>
<protein>
    <submittedName>
        <fullName evidence="1">Uncharacterized protein</fullName>
    </submittedName>
</protein>
<feature type="non-terminal residue" evidence="1">
    <location>
        <position position="119"/>
    </location>
</feature>
<dbReference type="EMBL" id="OV170225">
    <property type="protein sequence ID" value="CAH0725310.1"/>
    <property type="molecule type" value="Genomic_DNA"/>
</dbReference>
<proteinExistence type="predicted"/>
<gene>
    <name evidence="1" type="ORF">BINO364_LOCUS10904</name>
</gene>
<dbReference type="Proteomes" id="UP000838878">
    <property type="component" value="Chromosome 5"/>
</dbReference>
<name>A0A8J9YG35_9NEOP</name>
<sequence>MADTVGLQGKRSVGVSLPLSLSSAAGCGVAHFSGGEGARGRSTWGGWPSSVLAEETVRGGQTSQPLTLGRALTGTRRRGHGRIFLVPVAPALRRRRFFVRFFSGQAAARSPSLRGRSPT</sequence>
<organism evidence="1 2">
    <name type="scientific">Brenthis ino</name>
    <name type="common">lesser marbled fritillary</name>
    <dbReference type="NCBI Taxonomy" id="405034"/>
    <lineage>
        <taxon>Eukaryota</taxon>
        <taxon>Metazoa</taxon>
        <taxon>Ecdysozoa</taxon>
        <taxon>Arthropoda</taxon>
        <taxon>Hexapoda</taxon>
        <taxon>Insecta</taxon>
        <taxon>Pterygota</taxon>
        <taxon>Neoptera</taxon>
        <taxon>Endopterygota</taxon>
        <taxon>Lepidoptera</taxon>
        <taxon>Glossata</taxon>
        <taxon>Ditrysia</taxon>
        <taxon>Papilionoidea</taxon>
        <taxon>Nymphalidae</taxon>
        <taxon>Heliconiinae</taxon>
        <taxon>Argynnini</taxon>
        <taxon>Brenthis</taxon>
    </lineage>
</organism>